<dbReference type="PANTHER" id="PTHR36513">
    <property type="entry name" value="ABC TRANSMEMBRANE TYPE-1 DOMAIN-CONTAINING PROTEIN"/>
    <property type="match status" value="1"/>
</dbReference>
<proteinExistence type="predicted"/>
<dbReference type="InterPro" id="IPR029058">
    <property type="entry name" value="AB_hydrolase_fold"/>
</dbReference>
<dbReference type="PROSITE" id="PS51257">
    <property type="entry name" value="PROKAR_LIPOPROTEIN"/>
    <property type="match status" value="1"/>
</dbReference>
<dbReference type="InterPro" id="IPR014586">
    <property type="entry name" value="UCP033909"/>
</dbReference>
<evidence type="ECO:0000313" key="3">
    <source>
        <dbReference type="Proteomes" id="UP001589670"/>
    </source>
</evidence>
<keyword evidence="3" id="KW-1185">Reference proteome</keyword>
<evidence type="ECO:0000256" key="1">
    <source>
        <dbReference type="SAM" id="SignalP"/>
    </source>
</evidence>
<feature type="signal peptide" evidence="1">
    <location>
        <begin position="1"/>
        <end position="19"/>
    </location>
</feature>
<protein>
    <submittedName>
        <fullName evidence="2">Alpha/beta hydrolase</fullName>
    </submittedName>
</protein>
<keyword evidence="2" id="KW-0378">Hydrolase</keyword>
<evidence type="ECO:0000313" key="2">
    <source>
        <dbReference type="EMBL" id="MFB9148891.1"/>
    </source>
</evidence>
<dbReference type="Proteomes" id="UP001589670">
    <property type="component" value="Unassembled WGS sequence"/>
</dbReference>
<dbReference type="Pfam" id="PF05990">
    <property type="entry name" value="DUF900"/>
    <property type="match status" value="1"/>
</dbReference>
<dbReference type="PANTHER" id="PTHR36513:SF1">
    <property type="entry name" value="TRANSMEMBRANE PROTEIN"/>
    <property type="match status" value="1"/>
</dbReference>
<comment type="caution">
    <text evidence="2">The sequence shown here is derived from an EMBL/GenBank/DDBJ whole genome shotgun (WGS) entry which is preliminary data.</text>
</comment>
<gene>
    <name evidence="2" type="ORF">ACFFU4_03900</name>
</gene>
<dbReference type="EMBL" id="JBHMEC010000008">
    <property type="protein sequence ID" value="MFB9148891.1"/>
    <property type="molecule type" value="Genomic_DNA"/>
</dbReference>
<organism evidence="2 3">
    <name type="scientific">Roseovarius ramblicola</name>
    <dbReference type="NCBI Taxonomy" id="2022336"/>
    <lineage>
        <taxon>Bacteria</taxon>
        <taxon>Pseudomonadati</taxon>
        <taxon>Pseudomonadota</taxon>
        <taxon>Alphaproteobacteria</taxon>
        <taxon>Rhodobacterales</taxon>
        <taxon>Roseobacteraceae</taxon>
        <taxon>Roseovarius</taxon>
    </lineage>
</organism>
<keyword evidence="1" id="KW-0732">Signal</keyword>
<dbReference type="PIRSF" id="PIRSF033909">
    <property type="entry name" value="UCP033909"/>
    <property type="match status" value="1"/>
</dbReference>
<dbReference type="GO" id="GO:0016787">
    <property type="term" value="F:hydrolase activity"/>
    <property type="evidence" value="ECO:0007669"/>
    <property type="project" value="UniProtKB-KW"/>
</dbReference>
<reference evidence="2 3" key="1">
    <citation type="submission" date="2024-09" db="EMBL/GenBank/DDBJ databases">
        <authorList>
            <person name="Sun Q."/>
            <person name="Mori K."/>
        </authorList>
    </citation>
    <scope>NUCLEOTIDE SEQUENCE [LARGE SCALE GENOMIC DNA]</scope>
    <source>
        <strain evidence="2 3">CECT 9424</strain>
    </source>
</reference>
<feature type="chain" id="PRO_5045729676" evidence="1">
    <location>
        <begin position="20"/>
        <end position="350"/>
    </location>
</feature>
<dbReference type="InterPro" id="IPR010297">
    <property type="entry name" value="DUF900_hydrolase"/>
</dbReference>
<dbReference type="Gene3D" id="3.40.50.1820">
    <property type="entry name" value="alpha/beta hydrolase"/>
    <property type="match status" value="1"/>
</dbReference>
<name>A0ABV5HXZ8_9RHOB</name>
<sequence>MGRLRSGALLAMVALAACAPRPTAMRAAPDPAAQVQPVHVATGRRFDRTGPIFGYERARGLRYFRADISVPPTHEPGRIEWPDGPPDAATDFVVTGTEVHDGAADLISRMREGAAGRETLLYVHGYNNTLSEAMFRLAQIRTDFDVTMPTLLFSWPSAGDPRGYVYDRDSVLFARDDLVALLHRLTADPGERVFILGHSMGSQLVMEALRQLAISGDRRALARLSGVVLMSPDIDPDLFARQAEAIGDLPQPFFIFITRADRALTLSGFITGRKPRLGVIDAADEVARPDVQVVDFTDLANGDDYNHYVPVTSPAAIEMLKRFLSETGNPETGALGALSLDLPAADALPR</sequence>
<dbReference type="RefSeq" id="WP_377067251.1">
    <property type="nucleotide sequence ID" value="NZ_JBHMEC010000008.1"/>
</dbReference>
<accession>A0ABV5HXZ8</accession>
<dbReference type="SUPFAM" id="SSF53474">
    <property type="entry name" value="alpha/beta-Hydrolases"/>
    <property type="match status" value="1"/>
</dbReference>